<accession>A0A2N9GNS6</accession>
<dbReference type="EMBL" id="OIVN01002135">
    <property type="protein sequence ID" value="SPD00894.1"/>
    <property type="molecule type" value="Genomic_DNA"/>
</dbReference>
<evidence type="ECO:0000313" key="1">
    <source>
        <dbReference type="EMBL" id="SPD00894.1"/>
    </source>
</evidence>
<organism evidence="1">
    <name type="scientific">Fagus sylvatica</name>
    <name type="common">Beechnut</name>
    <dbReference type="NCBI Taxonomy" id="28930"/>
    <lineage>
        <taxon>Eukaryota</taxon>
        <taxon>Viridiplantae</taxon>
        <taxon>Streptophyta</taxon>
        <taxon>Embryophyta</taxon>
        <taxon>Tracheophyta</taxon>
        <taxon>Spermatophyta</taxon>
        <taxon>Magnoliopsida</taxon>
        <taxon>eudicotyledons</taxon>
        <taxon>Gunneridae</taxon>
        <taxon>Pentapetalae</taxon>
        <taxon>rosids</taxon>
        <taxon>fabids</taxon>
        <taxon>Fagales</taxon>
        <taxon>Fagaceae</taxon>
        <taxon>Fagus</taxon>
    </lineage>
</organism>
<gene>
    <name evidence="1" type="ORF">FSB_LOCUS28776</name>
</gene>
<dbReference type="AlphaFoldDB" id="A0A2N9GNS6"/>
<proteinExistence type="predicted"/>
<reference evidence="1" key="1">
    <citation type="submission" date="2018-02" db="EMBL/GenBank/DDBJ databases">
        <authorList>
            <person name="Cohen D.B."/>
            <person name="Kent A.D."/>
        </authorList>
    </citation>
    <scope>NUCLEOTIDE SEQUENCE</scope>
</reference>
<sequence length="89" mass="9486">MYGSRVLCEVKTMEALGFGVEVTRLTVWRWLLMRGVFGEIGFNGVVEVLGCVSDAAKNTELKKCLGVAFAAVGTADELDVAMVGTAPTE</sequence>
<name>A0A2N9GNS6_FAGSY</name>
<protein>
    <submittedName>
        <fullName evidence="1">Uncharacterized protein</fullName>
    </submittedName>
</protein>